<name>A0A0L7LLN6_OPEBR</name>
<reference evidence="2 3" key="1">
    <citation type="journal article" date="2015" name="Genome Biol. Evol.">
        <title>The genome of winter moth (Operophtera brumata) provides a genomic perspective on sexual dimorphism and phenology.</title>
        <authorList>
            <person name="Derks M.F."/>
            <person name="Smit S."/>
            <person name="Salis L."/>
            <person name="Schijlen E."/>
            <person name="Bossers A."/>
            <person name="Mateman C."/>
            <person name="Pijl A.S."/>
            <person name="de Ridder D."/>
            <person name="Groenen M.A."/>
            <person name="Visser M.E."/>
            <person name="Megens H.J."/>
        </authorList>
    </citation>
    <scope>NUCLEOTIDE SEQUENCE [LARGE SCALE GENOMIC DNA]</scope>
    <source>
        <strain evidence="2">WM2013NL</strain>
        <tissue evidence="2">Head and thorax</tissue>
    </source>
</reference>
<keyword evidence="1" id="KW-1133">Transmembrane helix</keyword>
<dbReference type="InterPro" id="IPR051717">
    <property type="entry name" value="MFS_MFSD6"/>
</dbReference>
<dbReference type="STRING" id="104452.A0A0L7LLN6"/>
<protein>
    <submittedName>
        <fullName evidence="2">Major facilitator superfamily domain-containing protein 6</fullName>
    </submittedName>
</protein>
<dbReference type="AlphaFoldDB" id="A0A0L7LLN6"/>
<keyword evidence="3" id="KW-1185">Reference proteome</keyword>
<dbReference type="Gene3D" id="1.20.1250.20">
    <property type="entry name" value="MFS general substrate transporter like domains"/>
    <property type="match status" value="1"/>
</dbReference>
<dbReference type="Proteomes" id="UP000037510">
    <property type="component" value="Unassembled WGS sequence"/>
</dbReference>
<organism evidence="2 3">
    <name type="scientific">Operophtera brumata</name>
    <name type="common">Winter moth</name>
    <name type="synonym">Phalaena brumata</name>
    <dbReference type="NCBI Taxonomy" id="104452"/>
    <lineage>
        <taxon>Eukaryota</taxon>
        <taxon>Metazoa</taxon>
        <taxon>Ecdysozoa</taxon>
        <taxon>Arthropoda</taxon>
        <taxon>Hexapoda</taxon>
        <taxon>Insecta</taxon>
        <taxon>Pterygota</taxon>
        <taxon>Neoptera</taxon>
        <taxon>Endopterygota</taxon>
        <taxon>Lepidoptera</taxon>
        <taxon>Glossata</taxon>
        <taxon>Ditrysia</taxon>
        <taxon>Geometroidea</taxon>
        <taxon>Geometridae</taxon>
        <taxon>Larentiinae</taxon>
        <taxon>Operophtera</taxon>
    </lineage>
</organism>
<accession>A0A0L7LLN6</accession>
<dbReference type="InterPro" id="IPR036259">
    <property type="entry name" value="MFS_trans_sf"/>
</dbReference>
<dbReference type="GO" id="GO:0016020">
    <property type="term" value="C:membrane"/>
    <property type="evidence" value="ECO:0007669"/>
    <property type="project" value="TreeGrafter"/>
</dbReference>
<proteinExistence type="predicted"/>
<evidence type="ECO:0000256" key="1">
    <source>
        <dbReference type="SAM" id="Phobius"/>
    </source>
</evidence>
<evidence type="ECO:0000313" key="3">
    <source>
        <dbReference type="Proteomes" id="UP000037510"/>
    </source>
</evidence>
<feature type="transmembrane region" description="Helical" evidence="1">
    <location>
        <begin position="12"/>
        <end position="35"/>
    </location>
</feature>
<keyword evidence="1" id="KW-0472">Membrane</keyword>
<sequence length="227" mass="24915">MKYSKIIKRWGYGTTLTLSLLCYGVRMALISTIQQPWHLVFIEGYLHTGLLTHRATYYGTTLTLSLLCYGVRMALISTIQHPWHLVFIEGYLLRHHADAVLAVLRSAHGADLDHPAAVAPRLHRGFAIGSLLGGQLYSRVGGRSAFRLFAGAAAAASLLHAALFALTARSDGKKPEESIRESDEAEDMLPDKHAICRTDAPSAGQMRHLPDSLAVYRDTVLPLKEAS</sequence>
<feature type="transmembrane region" description="Helical" evidence="1">
    <location>
        <begin position="55"/>
        <end position="75"/>
    </location>
</feature>
<comment type="caution">
    <text evidence="2">The sequence shown here is derived from an EMBL/GenBank/DDBJ whole genome shotgun (WGS) entry which is preliminary data.</text>
</comment>
<feature type="transmembrane region" description="Helical" evidence="1">
    <location>
        <begin position="145"/>
        <end position="166"/>
    </location>
</feature>
<gene>
    <name evidence="2" type="ORF">OBRU01_06260</name>
</gene>
<dbReference type="PANTHER" id="PTHR16172:SF41">
    <property type="entry name" value="MAJOR FACILITATOR SUPERFAMILY DOMAIN-CONTAINING PROTEIN 6-LIKE"/>
    <property type="match status" value="1"/>
</dbReference>
<dbReference type="PANTHER" id="PTHR16172">
    <property type="entry name" value="MAJOR FACILITATOR SUPERFAMILY DOMAIN-CONTAINING PROTEIN 6-LIKE"/>
    <property type="match status" value="1"/>
</dbReference>
<keyword evidence="1" id="KW-0812">Transmembrane</keyword>
<dbReference type="EMBL" id="JTDY01000716">
    <property type="protein sequence ID" value="KOB76116.1"/>
    <property type="molecule type" value="Genomic_DNA"/>
</dbReference>
<evidence type="ECO:0000313" key="2">
    <source>
        <dbReference type="EMBL" id="KOB76116.1"/>
    </source>
</evidence>